<evidence type="ECO:0000256" key="1">
    <source>
        <dbReference type="ARBA" id="ARBA00009673"/>
    </source>
</evidence>
<comment type="catalytic activity">
    <reaction evidence="2">
        <text>glycyl-tRNA(Ala) + H2O = tRNA(Ala) + glycine + H(+)</text>
        <dbReference type="Rhea" id="RHEA:53744"/>
        <dbReference type="Rhea" id="RHEA-COMP:9657"/>
        <dbReference type="Rhea" id="RHEA-COMP:13640"/>
        <dbReference type="ChEBI" id="CHEBI:15377"/>
        <dbReference type="ChEBI" id="CHEBI:15378"/>
        <dbReference type="ChEBI" id="CHEBI:57305"/>
        <dbReference type="ChEBI" id="CHEBI:78442"/>
        <dbReference type="ChEBI" id="CHEBI:78522"/>
    </reaction>
</comment>
<dbReference type="EMBL" id="JAHSPR010000001">
    <property type="protein sequence ID" value="MBV4395723.1"/>
    <property type="molecule type" value="Genomic_DNA"/>
</dbReference>
<reference evidence="3 4" key="1">
    <citation type="submission" date="2021-06" db="EMBL/GenBank/DDBJ databases">
        <authorList>
            <person name="Lu T."/>
            <person name="Wang Q."/>
            <person name="Han X."/>
        </authorList>
    </citation>
    <scope>NUCLEOTIDE SEQUENCE [LARGE SCALE GENOMIC DNA]</scope>
    <source>
        <strain evidence="3 4">LAM0050</strain>
    </source>
</reference>
<sequence>MKVVVQRVQQASVTVDGQLVASIGPGMLALVGISPEDTQKDIDYLVRKMTQLRIFDDAQGVMNLSILDKGFEILAVSQFTLLADTRKGNRPSYIKAARPEMALPFFDGFVQALEKALGKTVPSGIFGADMKVALINDGPVTILLDSHDG</sequence>
<proteinExistence type="inferred from homology"/>
<comment type="similarity">
    <text evidence="1 2">Belongs to the DTD family.</text>
</comment>
<accession>A0ABS6NJC2</accession>
<name>A0ABS6NJC2_9BURK</name>
<keyword evidence="2" id="KW-0694">RNA-binding</keyword>
<keyword evidence="2 3" id="KW-0378">Hydrolase</keyword>
<evidence type="ECO:0000313" key="3">
    <source>
        <dbReference type="EMBL" id="MBV4395723.1"/>
    </source>
</evidence>
<dbReference type="Proteomes" id="UP000722165">
    <property type="component" value="Unassembled WGS sequence"/>
</dbReference>
<dbReference type="HAMAP" id="MF_00518">
    <property type="entry name" value="Deacylase_Dtd"/>
    <property type="match status" value="1"/>
</dbReference>
<comment type="function">
    <text evidence="2">An aminoacyl-tRNA editing enzyme that deacylates mischarged D-aminoacyl-tRNAs. Also deacylates mischarged glycyl-tRNA(Ala), protecting cells against glycine mischarging by AlaRS. Acts via tRNA-based rather than protein-based catalysis; rejects L-amino acids rather than detecting D-amino acids in the active site. By recycling D-aminoacyl-tRNA to D-amino acids and free tRNA molecules, this enzyme counteracts the toxicity associated with the formation of D-aminoacyl-tRNA entities in vivo and helps enforce protein L-homochirality.</text>
</comment>
<dbReference type="InterPro" id="IPR023509">
    <property type="entry name" value="DTD-like_sf"/>
</dbReference>
<dbReference type="Pfam" id="PF02580">
    <property type="entry name" value="Tyr_Deacylase"/>
    <property type="match status" value="1"/>
</dbReference>
<dbReference type="PANTHER" id="PTHR10472">
    <property type="entry name" value="D-TYROSYL-TRNA TYR DEACYLASE"/>
    <property type="match status" value="1"/>
</dbReference>
<protein>
    <recommendedName>
        <fullName evidence="2">D-aminoacyl-tRNA deacylase</fullName>
        <shortName evidence="2">DTD</shortName>
        <ecNumber evidence="2">3.1.1.96</ecNumber>
    </recommendedName>
    <alternativeName>
        <fullName evidence="2">Gly-tRNA(Ala) deacylase</fullName>
        <ecNumber evidence="2">3.1.1.-</ecNumber>
    </alternativeName>
</protein>
<comment type="subunit">
    <text evidence="2">Homodimer.</text>
</comment>
<dbReference type="Gene3D" id="3.50.80.10">
    <property type="entry name" value="D-tyrosyl-tRNA(Tyr) deacylase"/>
    <property type="match status" value="1"/>
</dbReference>
<dbReference type="EC" id="3.1.1.96" evidence="2"/>
<dbReference type="GO" id="GO:0051499">
    <property type="term" value="F:D-aminoacyl-tRNA deacylase activity"/>
    <property type="evidence" value="ECO:0007669"/>
    <property type="project" value="UniProtKB-EC"/>
</dbReference>
<dbReference type="SUPFAM" id="SSF69500">
    <property type="entry name" value="DTD-like"/>
    <property type="match status" value="1"/>
</dbReference>
<evidence type="ECO:0000256" key="2">
    <source>
        <dbReference type="HAMAP-Rule" id="MF_00518"/>
    </source>
</evidence>
<feature type="short sequence motif" description="Gly-cisPro motif, important for rejection of L-amino acids" evidence="2">
    <location>
        <begin position="138"/>
        <end position="139"/>
    </location>
</feature>
<keyword evidence="2" id="KW-0963">Cytoplasm</keyword>
<comment type="subcellular location">
    <subcellularLocation>
        <location evidence="2">Cytoplasm</location>
    </subcellularLocation>
</comment>
<evidence type="ECO:0000313" key="4">
    <source>
        <dbReference type="Proteomes" id="UP000722165"/>
    </source>
</evidence>
<keyword evidence="4" id="KW-1185">Reference proteome</keyword>
<dbReference type="RefSeq" id="WP_169294819.1">
    <property type="nucleotide sequence ID" value="NZ_JAHSPR010000001.1"/>
</dbReference>
<comment type="caution">
    <text evidence="3">The sequence shown here is derived from an EMBL/GenBank/DDBJ whole genome shotgun (WGS) entry which is preliminary data.</text>
</comment>
<comment type="catalytic activity">
    <reaction evidence="2">
        <text>a D-aminoacyl-tRNA + H2O = a tRNA + a D-alpha-amino acid + H(+)</text>
        <dbReference type="Rhea" id="RHEA:13953"/>
        <dbReference type="Rhea" id="RHEA-COMP:10123"/>
        <dbReference type="Rhea" id="RHEA-COMP:10124"/>
        <dbReference type="ChEBI" id="CHEBI:15377"/>
        <dbReference type="ChEBI" id="CHEBI:15378"/>
        <dbReference type="ChEBI" id="CHEBI:59871"/>
        <dbReference type="ChEBI" id="CHEBI:78442"/>
        <dbReference type="ChEBI" id="CHEBI:79333"/>
        <dbReference type="EC" id="3.1.1.96"/>
    </reaction>
</comment>
<dbReference type="PANTHER" id="PTHR10472:SF5">
    <property type="entry name" value="D-AMINOACYL-TRNA DEACYLASE 1"/>
    <property type="match status" value="1"/>
</dbReference>
<keyword evidence="2" id="KW-0820">tRNA-binding</keyword>
<dbReference type="EC" id="3.1.1.-" evidence="2"/>
<gene>
    <name evidence="2 3" type="primary">dtd</name>
    <name evidence="3" type="ORF">KU392_00455</name>
</gene>
<dbReference type="InterPro" id="IPR003732">
    <property type="entry name" value="Daa-tRNA_deacyls_DTD"/>
</dbReference>
<comment type="domain">
    <text evidence="2">A Gly-cisPro motif from one monomer fits into the active site of the other monomer to allow specific chiral rejection of L-amino acids.</text>
</comment>
<organism evidence="3 4">
    <name type="scientific">Advenella alkanexedens</name>
    <dbReference type="NCBI Taxonomy" id="1481665"/>
    <lineage>
        <taxon>Bacteria</taxon>
        <taxon>Pseudomonadati</taxon>
        <taxon>Pseudomonadota</taxon>
        <taxon>Betaproteobacteria</taxon>
        <taxon>Burkholderiales</taxon>
        <taxon>Alcaligenaceae</taxon>
    </lineage>
</organism>
<dbReference type="NCBIfam" id="TIGR00256">
    <property type="entry name" value="D-aminoacyl-tRNA deacylase"/>
    <property type="match status" value="1"/>
</dbReference>